<proteinExistence type="predicted"/>
<evidence type="ECO:0000313" key="2">
    <source>
        <dbReference type="Proteomes" id="UP000263040"/>
    </source>
</evidence>
<accession>A0AAD0SPP5</accession>
<dbReference type="Proteomes" id="UP000263040">
    <property type="component" value="Chromosome"/>
</dbReference>
<keyword evidence="2" id="KW-1185">Reference proteome</keyword>
<organism evidence="1 2">
    <name type="scientific">Arcobacter suis CECT 7833</name>
    <dbReference type="NCBI Taxonomy" id="663365"/>
    <lineage>
        <taxon>Bacteria</taxon>
        <taxon>Pseudomonadati</taxon>
        <taxon>Campylobacterota</taxon>
        <taxon>Epsilonproteobacteria</taxon>
        <taxon>Campylobacterales</taxon>
        <taxon>Arcobacteraceae</taxon>
        <taxon>Arcobacter</taxon>
    </lineage>
</organism>
<protein>
    <submittedName>
        <fullName evidence="1">Uncharacterized protein</fullName>
    </submittedName>
</protein>
<gene>
    <name evidence="1" type="ORF">ASUIS_0825</name>
</gene>
<sequence>MIGLFEKPTFAGEIMVARKNAMNIYNTKIDALADGITVGLPKFTKQERLDHYCKKLQCVWEIYFDKKG</sequence>
<dbReference type="AlphaFoldDB" id="A0AAD0SPP5"/>
<reference evidence="1 2" key="1">
    <citation type="submission" date="2018-08" db="EMBL/GenBank/DDBJ databases">
        <title>Complete genome of the Arcobacter suis type strain LMG 26152.</title>
        <authorList>
            <person name="Miller W.G."/>
            <person name="Yee E."/>
            <person name="Bono J.L."/>
        </authorList>
    </citation>
    <scope>NUCLEOTIDE SEQUENCE [LARGE SCALE GENOMIC DNA]</scope>
    <source>
        <strain evidence="1 2">CECT 7833</strain>
    </source>
</reference>
<dbReference type="KEGG" id="asui:ASUIS_0825"/>
<dbReference type="RefSeq" id="WP_118885872.1">
    <property type="nucleotide sequence ID" value="NZ_CP032100.1"/>
</dbReference>
<evidence type="ECO:0000313" key="1">
    <source>
        <dbReference type="EMBL" id="AXX89316.1"/>
    </source>
</evidence>
<name>A0AAD0SPP5_9BACT</name>
<dbReference type="EMBL" id="CP032100">
    <property type="protein sequence ID" value="AXX89316.1"/>
    <property type="molecule type" value="Genomic_DNA"/>
</dbReference>